<reference evidence="1" key="1">
    <citation type="submission" date="2019-08" db="EMBL/GenBank/DDBJ databases">
        <authorList>
            <person name="Kucharzyk K."/>
            <person name="Murdoch R.W."/>
            <person name="Higgins S."/>
            <person name="Loffler F."/>
        </authorList>
    </citation>
    <scope>NUCLEOTIDE SEQUENCE</scope>
</reference>
<dbReference type="EMBL" id="VSSQ01032965">
    <property type="protein sequence ID" value="MPM84412.1"/>
    <property type="molecule type" value="Genomic_DNA"/>
</dbReference>
<sequence>MFISAEYMLECCHGFEQDGLAVNNVEELSGIAGLCIEGSKVGLASAGGRDDKAFRFAPMTQGEELLQCFGLHCVRDKLSLLCYLLVDRKPRLRNWWELCPLCCCSRNLPLFLVVHQICRRKNYCAFPHAVEVVIRLMYQFAIFSRGELYIPLLVGGQSLGRQVGTAHYQVDGLMRMVEQVSFGMQISLEDPHFQIGQVQQGFKRLRLIEMKVVGSEQSPPNSSLGCFEQGL</sequence>
<name>A0A645D6Z9_9ZZZZ</name>
<accession>A0A645D6Z9</accession>
<evidence type="ECO:0000313" key="1">
    <source>
        <dbReference type="EMBL" id="MPM84412.1"/>
    </source>
</evidence>
<dbReference type="AlphaFoldDB" id="A0A645D6Z9"/>
<comment type="caution">
    <text evidence="1">The sequence shown here is derived from an EMBL/GenBank/DDBJ whole genome shotgun (WGS) entry which is preliminary data.</text>
</comment>
<protein>
    <submittedName>
        <fullName evidence="1">Uncharacterized protein</fullName>
    </submittedName>
</protein>
<organism evidence="1">
    <name type="scientific">bioreactor metagenome</name>
    <dbReference type="NCBI Taxonomy" id="1076179"/>
    <lineage>
        <taxon>unclassified sequences</taxon>
        <taxon>metagenomes</taxon>
        <taxon>ecological metagenomes</taxon>
    </lineage>
</organism>
<gene>
    <name evidence="1" type="ORF">SDC9_131483</name>
</gene>
<proteinExistence type="predicted"/>